<dbReference type="EMBL" id="JARQWQ010000038">
    <property type="protein sequence ID" value="KAK2559869.1"/>
    <property type="molecule type" value="Genomic_DNA"/>
</dbReference>
<reference evidence="1" key="2">
    <citation type="journal article" date="2023" name="Science">
        <title>Genomic signatures of disease resistance in endangered staghorn corals.</title>
        <authorList>
            <person name="Vollmer S.V."/>
            <person name="Selwyn J.D."/>
            <person name="Despard B.A."/>
            <person name="Roesel C.L."/>
        </authorList>
    </citation>
    <scope>NUCLEOTIDE SEQUENCE</scope>
    <source>
        <strain evidence="1">K2</strain>
    </source>
</reference>
<keyword evidence="2" id="KW-1185">Reference proteome</keyword>
<reference evidence="1" key="1">
    <citation type="journal article" date="2023" name="G3 (Bethesda)">
        <title>Whole genome assembly and annotation of the endangered Caribbean coral Acropora cervicornis.</title>
        <authorList>
            <person name="Selwyn J.D."/>
            <person name="Vollmer S.V."/>
        </authorList>
    </citation>
    <scope>NUCLEOTIDE SEQUENCE</scope>
    <source>
        <strain evidence="1">K2</strain>
    </source>
</reference>
<comment type="caution">
    <text evidence="1">The sequence shown here is derived from an EMBL/GenBank/DDBJ whole genome shotgun (WGS) entry which is preliminary data.</text>
</comment>
<dbReference type="AlphaFoldDB" id="A0AAD9QEU2"/>
<name>A0AAD9QEU2_ACRCE</name>
<evidence type="ECO:0000313" key="2">
    <source>
        <dbReference type="Proteomes" id="UP001249851"/>
    </source>
</evidence>
<evidence type="ECO:0000313" key="1">
    <source>
        <dbReference type="EMBL" id="KAK2559869.1"/>
    </source>
</evidence>
<accession>A0AAD9QEU2</accession>
<sequence>MWKNRSLSCAYKQNLMQVMSLSVTANLRLIYCLSNIVEGKWKTSRVSRELRLANERNTCQMQLPKVKVRTLRLSWTDDDCSFES</sequence>
<proteinExistence type="predicted"/>
<protein>
    <submittedName>
        <fullName evidence="1">Uncharacterized protein</fullName>
    </submittedName>
</protein>
<gene>
    <name evidence="1" type="ORF">P5673_017431</name>
</gene>
<dbReference type="Proteomes" id="UP001249851">
    <property type="component" value="Unassembled WGS sequence"/>
</dbReference>
<organism evidence="1 2">
    <name type="scientific">Acropora cervicornis</name>
    <name type="common">Staghorn coral</name>
    <dbReference type="NCBI Taxonomy" id="6130"/>
    <lineage>
        <taxon>Eukaryota</taxon>
        <taxon>Metazoa</taxon>
        <taxon>Cnidaria</taxon>
        <taxon>Anthozoa</taxon>
        <taxon>Hexacorallia</taxon>
        <taxon>Scleractinia</taxon>
        <taxon>Astrocoeniina</taxon>
        <taxon>Acroporidae</taxon>
        <taxon>Acropora</taxon>
    </lineage>
</organism>